<evidence type="ECO:0000256" key="4">
    <source>
        <dbReference type="ARBA" id="ARBA00023163"/>
    </source>
</evidence>
<dbReference type="PANTHER" id="PTHR43133:SF25">
    <property type="entry name" value="RNA POLYMERASE SIGMA FACTOR RFAY-RELATED"/>
    <property type="match status" value="1"/>
</dbReference>
<evidence type="ECO:0000259" key="6">
    <source>
        <dbReference type="Pfam" id="PF04542"/>
    </source>
</evidence>
<dbReference type="SUPFAM" id="SSF88946">
    <property type="entry name" value="Sigma2 domain of RNA polymerase sigma factors"/>
    <property type="match status" value="1"/>
</dbReference>
<dbReference type="Pfam" id="PF08281">
    <property type="entry name" value="Sigma70_r4_2"/>
    <property type="match status" value="1"/>
</dbReference>
<name>A0ABS9XVP7_9ACTN</name>
<dbReference type="EMBL" id="JALDAX010000018">
    <property type="protein sequence ID" value="MCI3244977.1"/>
    <property type="molecule type" value="Genomic_DNA"/>
</dbReference>
<feature type="domain" description="RNA polymerase sigma factor 70 region 4 type 2" evidence="7">
    <location>
        <begin position="108"/>
        <end position="158"/>
    </location>
</feature>
<comment type="caution">
    <text evidence="8">The sequence shown here is derived from an EMBL/GenBank/DDBJ whole genome shotgun (WGS) entry which is preliminary data.</text>
</comment>
<dbReference type="InterPro" id="IPR007627">
    <property type="entry name" value="RNA_pol_sigma70_r2"/>
</dbReference>
<comment type="similarity">
    <text evidence="1">Belongs to the sigma-70 factor family. ECF subfamily.</text>
</comment>
<dbReference type="InterPro" id="IPR036388">
    <property type="entry name" value="WH-like_DNA-bd_sf"/>
</dbReference>
<evidence type="ECO:0000259" key="7">
    <source>
        <dbReference type="Pfam" id="PF08281"/>
    </source>
</evidence>
<gene>
    <name evidence="8" type="ORF">MQN93_35235</name>
</gene>
<keyword evidence="9" id="KW-1185">Reference proteome</keyword>
<dbReference type="Pfam" id="PF04542">
    <property type="entry name" value="Sigma70_r2"/>
    <property type="match status" value="1"/>
</dbReference>
<dbReference type="PANTHER" id="PTHR43133">
    <property type="entry name" value="RNA POLYMERASE ECF-TYPE SIGMA FACTO"/>
    <property type="match status" value="1"/>
</dbReference>
<accession>A0ABS9XVP7</accession>
<evidence type="ECO:0000313" key="8">
    <source>
        <dbReference type="EMBL" id="MCI3244977.1"/>
    </source>
</evidence>
<dbReference type="RefSeq" id="WP_242712724.1">
    <property type="nucleotide sequence ID" value="NZ_JALDAX010000018.1"/>
</dbReference>
<dbReference type="Gene3D" id="1.10.1740.10">
    <property type="match status" value="1"/>
</dbReference>
<dbReference type="InterPro" id="IPR013249">
    <property type="entry name" value="RNA_pol_sigma70_r4_t2"/>
</dbReference>
<organism evidence="8 9">
    <name type="scientific">Streptomyces spinosisporus</name>
    <dbReference type="NCBI Taxonomy" id="2927582"/>
    <lineage>
        <taxon>Bacteria</taxon>
        <taxon>Bacillati</taxon>
        <taxon>Actinomycetota</taxon>
        <taxon>Actinomycetes</taxon>
        <taxon>Kitasatosporales</taxon>
        <taxon>Streptomycetaceae</taxon>
        <taxon>Streptomyces</taxon>
    </lineage>
</organism>
<evidence type="ECO:0000256" key="2">
    <source>
        <dbReference type="ARBA" id="ARBA00023015"/>
    </source>
</evidence>
<keyword evidence="2" id="KW-0805">Transcription regulation</keyword>
<evidence type="ECO:0000256" key="5">
    <source>
        <dbReference type="SAM" id="MobiDB-lite"/>
    </source>
</evidence>
<keyword evidence="4" id="KW-0804">Transcription</keyword>
<keyword evidence="3" id="KW-0731">Sigma factor</keyword>
<feature type="region of interest" description="Disordered" evidence="5">
    <location>
        <begin position="161"/>
        <end position="185"/>
    </location>
</feature>
<dbReference type="InterPro" id="IPR039425">
    <property type="entry name" value="RNA_pol_sigma-70-like"/>
</dbReference>
<dbReference type="Gene3D" id="1.10.10.10">
    <property type="entry name" value="Winged helix-like DNA-binding domain superfamily/Winged helix DNA-binding domain"/>
    <property type="match status" value="1"/>
</dbReference>
<reference evidence="8" key="1">
    <citation type="submission" date="2022-03" db="EMBL/GenBank/DDBJ databases">
        <title>Streptomyces 7R015 and 7R016 isolated from Barleria lupulina in Thailand.</title>
        <authorList>
            <person name="Kanchanasin P."/>
            <person name="Phongsopitanun W."/>
            <person name="Tanasupawat S."/>
        </authorList>
    </citation>
    <scope>NUCLEOTIDE SEQUENCE</scope>
    <source>
        <strain evidence="8">7R016</strain>
    </source>
</reference>
<evidence type="ECO:0000256" key="1">
    <source>
        <dbReference type="ARBA" id="ARBA00010641"/>
    </source>
</evidence>
<feature type="compositionally biased region" description="Basic and acidic residues" evidence="5">
    <location>
        <begin position="170"/>
        <end position="185"/>
    </location>
</feature>
<evidence type="ECO:0000313" key="9">
    <source>
        <dbReference type="Proteomes" id="UP001165270"/>
    </source>
</evidence>
<evidence type="ECO:0000256" key="3">
    <source>
        <dbReference type="ARBA" id="ARBA00023082"/>
    </source>
</evidence>
<dbReference type="NCBIfam" id="TIGR02937">
    <property type="entry name" value="sigma70-ECF"/>
    <property type="match status" value="1"/>
</dbReference>
<dbReference type="InterPro" id="IPR014284">
    <property type="entry name" value="RNA_pol_sigma-70_dom"/>
</dbReference>
<proteinExistence type="inferred from homology"/>
<dbReference type="InterPro" id="IPR013324">
    <property type="entry name" value="RNA_pol_sigma_r3/r4-like"/>
</dbReference>
<sequence>MDADERGEQLERLFRQTYRRVMAYCLRRTGETAAHDAVAEVYGVAWRRRRQLPSSDEEAVLWLLGIARRVLANQARSQRRWTRLLLRMAERADPPYAGPLQADGVDDLAAALAQASDADRELLRLAYWDNLSRQEIATVLGISVGAVDTRLHRARQRLRARLDAASGHQDPTEEKSHKETDHAER</sequence>
<protein>
    <submittedName>
        <fullName evidence="8">Sigma-70 family RNA polymerase sigma factor</fullName>
    </submittedName>
</protein>
<dbReference type="Proteomes" id="UP001165270">
    <property type="component" value="Unassembled WGS sequence"/>
</dbReference>
<dbReference type="SUPFAM" id="SSF88659">
    <property type="entry name" value="Sigma3 and sigma4 domains of RNA polymerase sigma factors"/>
    <property type="match status" value="1"/>
</dbReference>
<dbReference type="InterPro" id="IPR013325">
    <property type="entry name" value="RNA_pol_sigma_r2"/>
</dbReference>
<feature type="domain" description="RNA polymerase sigma-70 region 2" evidence="6">
    <location>
        <begin position="13"/>
        <end position="80"/>
    </location>
</feature>